<dbReference type="EMBL" id="CZRL01000082">
    <property type="protein sequence ID" value="CUS52332.1"/>
    <property type="molecule type" value="Genomic_DNA"/>
</dbReference>
<name>A0A161KGH6_9ZZZZ</name>
<dbReference type="PANTHER" id="PTHR37950:SF1">
    <property type="entry name" value="4-HYDROXYPHENYLACETATE CATABOLISM PROTEIN"/>
    <property type="match status" value="1"/>
</dbReference>
<dbReference type="SUPFAM" id="SSF55331">
    <property type="entry name" value="Tautomerase/MIF"/>
    <property type="match status" value="1"/>
</dbReference>
<dbReference type="EC" id="5.3.3.10" evidence="1"/>
<gene>
    <name evidence="1" type="ORF">MGWOODY_XGa2517</name>
</gene>
<dbReference type="InterPro" id="IPR014347">
    <property type="entry name" value="Tautomerase/MIF_sf"/>
</dbReference>
<dbReference type="PANTHER" id="PTHR37950">
    <property type="entry name" value="4-HYDROXYPHENYLACETATE CATABOLISM PROTEIN"/>
    <property type="match status" value="1"/>
</dbReference>
<sequence length="134" mass="14895">MPHIFIEHSANLSARIDLGDLTHTVHQAALATGVFPEGGIRTRRVPREGYLIADGHSDNAFVHLVLRIGSGRDLDTRQQAANAVFEALCDFLEPDMASHPLGVSLEIQEIVPETSHKKSNLHDYVKRRQEADHE</sequence>
<keyword evidence="1" id="KW-0413">Isomerase</keyword>
<dbReference type="AlphaFoldDB" id="A0A161KGH6"/>
<dbReference type="CDD" id="cd00580">
    <property type="entry name" value="CHMI"/>
    <property type="match status" value="1"/>
</dbReference>
<organism evidence="1">
    <name type="scientific">hydrothermal vent metagenome</name>
    <dbReference type="NCBI Taxonomy" id="652676"/>
    <lineage>
        <taxon>unclassified sequences</taxon>
        <taxon>metagenomes</taxon>
        <taxon>ecological metagenomes</taxon>
    </lineage>
</organism>
<dbReference type="GO" id="GO:0008704">
    <property type="term" value="F:5-carboxymethyl-2-hydroxymuconate delta-isomerase activity"/>
    <property type="evidence" value="ECO:0007669"/>
    <property type="project" value="UniProtKB-EC"/>
</dbReference>
<dbReference type="Pfam" id="PF02962">
    <property type="entry name" value="CHMI"/>
    <property type="match status" value="1"/>
</dbReference>
<dbReference type="InterPro" id="IPR004220">
    <property type="entry name" value="5-COMe_2-OHmuconate_Isoase"/>
</dbReference>
<proteinExistence type="predicted"/>
<dbReference type="Gene3D" id="3.30.429.10">
    <property type="entry name" value="Macrophage Migration Inhibitory Factor"/>
    <property type="match status" value="1"/>
</dbReference>
<protein>
    <submittedName>
        <fullName evidence="1">5-carboxymethyl-2-hydroxymuconate delta-isomerase</fullName>
        <ecNumber evidence="1">5.3.3.10</ecNumber>
    </submittedName>
</protein>
<evidence type="ECO:0000313" key="1">
    <source>
        <dbReference type="EMBL" id="CUS52332.1"/>
    </source>
</evidence>
<accession>A0A161KGH6</accession>
<reference evidence="1" key="1">
    <citation type="submission" date="2015-10" db="EMBL/GenBank/DDBJ databases">
        <authorList>
            <person name="Gilbert D.G."/>
        </authorList>
    </citation>
    <scope>NUCLEOTIDE SEQUENCE</scope>
</reference>